<dbReference type="AlphaFoldDB" id="A0A9N9WJF2"/>
<reference evidence="2" key="1">
    <citation type="submission" date="2021-12" db="EMBL/GenBank/DDBJ databases">
        <authorList>
            <person name="King R."/>
        </authorList>
    </citation>
    <scope>NUCLEOTIDE SEQUENCE</scope>
</reference>
<keyword evidence="3" id="KW-1185">Reference proteome</keyword>
<gene>
    <name evidence="2" type="ORF">DIATSA_LOCUS10695</name>
</gene>
<dbReference type="EMBL" id="OU893336">
    <property type="protein sequence ID" value="CAG9793235.1"/>
    <property type="molecule type" value="Genomic_DNA"/>
</dbReference>
<organism evidence="2 3">
    <name type="scientific">Diatraea saccharalis</name>
    <name type="common">sugarcane borer</name>
    <dbReference type="NCBI Taxonomy" id="40085"/>
    <lineage>
        <taxon>Eukaryota</taxon>
        <taxon>Metazoa</taxon>
        <taxon>Ecdysozoa</taxon>
        <taxon>Arthropoda</taxon>
        <taxon>Hexapoda</taxon>
        <taxon>Insecta</taxon>
        <taxon>Pterygota</taxon>
        <taxon>Neoptera</taxon>
        <taxon>Endopterygota</taxon>
        <taxon>Lepidoptera</taxon>
        <taxon>Glossata</taxon>
        <taxon>Ditrysia</taxon>
        <taxon>Pyraloidea</taxon>
        <taxon>Crambidae</taxon>
        <taxon>Crambinae</taxon>
        <taxon>Diatraea</taxon>
    </lineage>
</organism>
<dbReference type="OrthoDB" id="6147983at2759"/>
<evidence type="ECO:0000259" key="1">
    <source>
        <dbReference type="Pfam" id="PF02944"/>
    </source>
</evidence>
<proteinExistence type="predicted"/>
<evidence type="ECO:0000313" key="2">
    <source>
        <dbReference type="EMBL" id="CAG9793235.1"/>
    </source>
</evidence>
<reference evidence="2" key="2">
    <citation type="submission" date="2022-10" db="EMBL/GenBank/DDBJ databases">
        <authorList>
            <consortium name="ENA_rothamsted_submissions"/>
            <consortium name="culmorum"/>
            <person name="King R."/>
        </authorList>
    </citation>
    <scope>NUCLEOTIDE SEQUENCE</scope>
</reference>
<accession>A0A9N9WJF2</accession>
<dbReference type="Pfam" id="PF02944">
    <property type="entry name" value="BESS"/>
    <property type="match status" value="1"/>
</dbReference>
<dbReference type="GO" id="GO:0003677">
    <property type="term" value="F:DNA binding"/>
    <property type="evidence" value="ECO:0007669"/>
    <property type="project" value="InterPro"/>
</dbReference>
<evidence type="ECO:0000313" key="3">
    <source>
        <dbReference type="Proteomes" id="UP001153714"/>
    </source>
</evidence>
<name>A0A9N9WJF2_9NEOP</name>
<protein>
    <recommendedName>
        <fullName evidence="1">BESS domain-containing protein</fullName>
    </recommendedName>
</protein>
<dbReference type="InterPro" id="IPR004210">
    <property type="entry name" value="BESS_motif"/>
</dbReference>
<feature type="domain" description="BESS" evidence="1">
    <location>
        <begin position="27"/>
        <end position="53"/>
    </location>
</feature>
<sequence>MMVSWTISKPERLNLKKKTEDIEDPKRMFLLSLLPDMKAMSDSQTRTFKRRVLTLTPPHQVATYNAEKQGAFLSTQELPVSNEQQATPAYNNHILSYYESVPFLINTKEQN</sequence>
<dbReference type="Proteomes" id="UP001153714">
    <property type="component" value="Chromosome 5"/>
</dbReference>